<keyword evidence="9" id="KW-1185">Reference proteome</keyword>
<accession>A0A4Y5Z8Y4</accession>
<evidence type="ECO:0000256" key="3">
    <source>
        <dbReference type="ARBA" id="ARBA00022475"/>
    </source>
</evidence>
<keyword evidence="3" id="KW-1003">Cell membrane</keyword>
<dbReference type="GO" id="GO:0022857">
    <property type="term" value="F:transmembrane transporter activity"/>
    <property type="evidence" value="ECO:0007669"/>
    <property type="project" value="InterPro"/>
</dbReference>
<feature type="transmembrane region" description="Helical" evidence="7">
    <location>
        <begin position="161"/>
        <end position="178"/>
    </location>
</feature>
<keyword evidence="4 7" id="KW-0812">Transmembrane</keyword>
<evidence type="ECO:0000256" key="4">
    <source>
        <dbReference type="ARBA" id="ARBA00022692"/>
    </source>
</evidence>
<dbReference type="AlphaFoldDB" id="A0A4Y5Z8Y4"/>
<organism evidence="8 9">
    <name type="scientific">Luteibacter pinisoli</name>
    <dbReference type="NCBI Taxonomy" id="2589080"/>
    <lineage>
        <taxon>Bacteria</taxon>
        <taxon>Pseudomonadati</taxon>
        <taxon>Pseudomonadota</taxon>
        <taxon>Gammaproteobacteria</taxon>
        <taxon>Lysobacterales</taxon>
        <taxon>Rhodanobacteraceae</taxon>
        <taxon>Luteibacter</taxon>
    </lineage>
</organism>
<feature type="transmembrane region" description="Helical" evidence="7">
    <location>
        <begin position="75"/>
        <end position="93"/>
    </location>
</feature>
<name>A0A4Y5Z8Y4_9GAMM</name>
<keyword evidence="2" id="KW-0813">Transport</keyword>
<dbReference type="InterPro" id="IPR036259">
    <property type="entry name" value="MFS_trans_sf"/>
</dbReference>
<feature type="transmembrane region" description="Helical" evidence="7">
    <location>
        <begin position="41"/>
        <end position="63"/>
    </location>
</feature>
<evidence type="ECO:0000313" key="9">
    <source>
        <dbReference type="Proteomes" id="UP000316093"/>
    </source>
</evidence>
<feature type="transmembrane region" description="Helical" evidence="7">
    <location>
        <begin position="271"/>
        <end position="290"/>
    </location>
</feature>
<reference evidence="8 9" key="1">
    <citation type="submission" date="2019-06" db="EMBL/GenBank/DDBJ databases">
        <title>A complete genome sequence for Luteibacter pinisoli MAH-14.</title>
        <authorList>
            <person name="Baltrus D.A."/>
        </authorList>
    </citation>
    <scope>NUCLEOTIDE SEQUENCE [LARGE SCALE GENOMIC DNA]</scope>
    <source>
        <strain evidence="8 9">MAH-14</strain>
    </source>
</reference>
<dbReference type="PANTHER" id="PTHR23517:SF13">
    <property type="entry name" value="MAJOR FACILITATOR SUPERFAMILY MFS_1"/>
    <property type="match status" value="1"/>
</dbReference>
<dbReference type="InterPro" id="IPR050171">
    <property type="entry name" value="MFS_Transporters"/>
</dbReference>
<evidence type="ECO:0000256" key="7">
    <source>
        <dbReference type="SAM" id="Phobius"/>
    </source>
</evidence>
<feature type="transmembrane region" description="Helical" evidence="7">
    <location>
        <begin position="99"/>
        <end position="122"/>
    </location>
</feature>
<dbReference type="OrthoDB" id="9810492at2"/>
<dbReference type="PROSITE" id="PS00216">
    <property type="entry name" value="SUGAR_TRANSPORT_1"/>
    <property type="match status" value="1"/>
</dbReference>
<sequence length="395" mass="40550">MIAHDARRPLAIHTFTLATFIAASTAPTPLYRLYQAAWHFTPTLLTVIFAVYAFALLMALLVGGRLSDHLGRRPVIVAAIALDVVALVLFMVADGPAWLIVARLVQGVATGIGMSTLAAALLDLDRQRGATVNSLAPMIGLGAGALGSTAMVVLAPAPLQGVYVVLAVLLLAGLALTLRTPETAVRKPGALASLRPHVAVPERARAALMAVTPLNVALWMLGGFYLSLMPSLVAKTTHSTSPWLGGLTVTALMLSGAIAVLAGLRHAALHALVVGASLLAGGLLLVLVGAGTGSAVGLLVGSVIAGAGFGASFLGAVRSVMPLAEPHERSRLMAAFYIESYVAFSVPTIAVGYVAQHQGLLTAINLYGGVIIALTLAALAWIVLRAQHVRAPVAA</sequence>
<dbReference type="InterPro" id="IPR011701">
    <property type="entry name" value="MFS"/>
</dbReference>
<dbReference type="Pfam" id="PF07690">
    <property type="entry name" value="MFS_1"/>
    <property type="match status" value="1"/>
</dbReference>
<feature type="transmembrane region" description="Helical" evidence="7">
    <location>
        <begin position="366"/>
        <end position="384"/>
    </location>
</feature>
<keyword evidence="6 7" id="KW-0472">Membrane</keyword>
<dbReference type="InterPro" id="IPR005829">
    <property type="entry name" value="Sugar_transporter_CS"/>
</dbReference>
<evidence type="ECO:0000313" key="8">
    <source>
        <dbReference type="EMBL" id="QDE41426.1"/>
    </source>
</evidence>
<dbReference type="RefSeq" id="WP_139985429.1">
    <property type="nucleotide sequence ID" value="NZ_CP041046.1"/>
</dbReference>
<keyword evidence="5 7" id="KW-1133">Transmembrane helix</keyword>
<evidence type="ECO:0000256" key="1">
    <source>
        <dbReference type="ARBA" id="ARBA00004651"/>
    </source>
</evidence>
<dbReference type="SUPFAM" id="SSF103473">
    <property type="entry name" value="MFS general substrate transporter"/>
    <property type="match status" value="1"/>
</dbReference>
<evidence type="ECO:0000256" key="6">
    <source>
        <dbReference type="ARBA" id="ARBA00023136"/>
    </source>
</evidence>
<evidence type="ECO:0000256" key="5">
    <source>
        <dbReference type="ARBA" id="ARBA00022989"/>
    </source>
</evidence>
<feature type="transmembrane region" description="Helical" evidence="7">
    <location>
        <begin position="206"/>
        <end position="228"/>
    </location>
</feature>
<feature type="transmembrane region" description="Helical" evidence="7">
    <location>
        <begin position="134"/>
        <end position="155"/>
    </location>
</feature>
<feature type="transmembrane region" description="Helical" evidence="7">
    <location>
        <begin position="243"/>
        <end position="264"/>
    </location>
</feature>
<dbReference type="PANTHER" id="PTHR23517">
    <property type="entry name" value="RESISTANCE PROTEIN MDTM, PUTATIVE-RELATED-RELATED"/>
    <property type="match status" value="1"/>
</dbReference>
<dbReference type="Gene3D" id="1.20.1250.20">
    <property type="entry name" value="MFS general substrate transporter like domains"/>
    <property type="match status" value="1"/>
</dbReference>
<dbReference type="GO" id="GO:0005886">
    <property type="term" value="C:plasma membrane"/>
    <property type="evidence" value="ECO:0007669"/>
    <property type="project" value="UniProtKB-SubCell"/>
</dbReference>
<dbReference type="KEGG" id="lpy:FIV34_20590"/>
<dbReference type="Proteomes" id="UP000316093">
    <property type="component" value="Chromosome"/>
</dbReference>
<protein>
    <submittedName>
        <fullName evidence="8">MFS transporter</fullName>
    </submittedName>
</protein>
<feature type="transmembrane region" description="Helical" evidence="7">
    <location>
        <begin position="332"/>
        <end position="354"/>
    </location>
</feature>
<evidence type="ECO:0000256" key="2">
    <source>
        <dbReference type="ARBA" id="ARBA00022448"/>
    </source>
</evidence>
<dbReference type="EMBL" id="CP041046">
    <property type="protein sequence ID" value="QDE41426.1"/>
    <property type="molecule type" value="Genomic_DNA"/>
</dbReference>
<gene>
    <name evidence="8" type="ORF">FIV34_20590</name>
</gene>
<comment type="subcellular location">
    <subcellularLocation>
        <location evidence="1">Cell membrane</location>
        <topology evidence="1">Multi-pass membrane protein</topology>
    </subcellularLocation>
</comment>
<feature type="transmembrane region" description="Helical" evidence="7">
    <location>
        <begin position="296"/>
        <end position="320"/>
    </location>
</feature>
<proteinExistence type="predicted"/>